<name>A0A9X0CET7_9CNID</name>
<keyword evidence="2" id="KW-1185">Reference proteome</keyword>
<dbReference type="EMBL" id="MU827784">
    <property type="protein sequence ID" value="KAJ7334474.1"/>
    <property type="molecule type" value="Genomic_DNA"/>
</dbReference>
<dbReference type="Proteomes" id="UP001163046">
    <property type="component" value="Unassembled WGS sequence"/>
</dbReference>
<evidence type="ECO:0000313" key="2">
    <source>
        <dbReference type="Proteomes" id="UP001163046"/>
    </source>
</evidence>
<proteinExistence type="predicted"/>
<sequence length="167" mass="18259">MTGGSIVLYKIENRKGSQKTTVGSVSGGQGSWACKKFTVEVSVHKQLLLEANASGSLIAIDDISFVDDHRDTENLQHGIRSLDERDRDRHGGGLAAYVAEHLSHNRLNDSNIIPANVNIEAIRFELYKPKTKKILLGASYRSPNLDASVFVCTALAQSTLCTYTVKL</sequence>
<gene>
    <name evidence="1" type="ORF">OS493_014791</name>
</gene>
<comment type="caution">
    <text evidence="1">The sequence shown here is derived from an EMBL/GenBank/DDBJ whole genome shotgun (WGS) entry which is preliminary data.</text>
</comment>
<organism evidence="1 2">
    <name type="scientific">Desmophyllum pertusum</name>
    <dbReference type="NCBI Taxonomy" id="174260"/>
    <lineage>
        <taxon>Eukaryota</taxon>
        <taxon>Metazoa</taxon>
        <taxon>Cnidaria</taxon>
        <taxon>Anthozoa</taxon>
        <taxon>Hexacorallia</taxon>
        <taxon>Scleractinia</taxon>
        <taxon>Caryophylliina</taxon>
        <taxon>Caryophylliidae</taxon>
        <taxon>Desmophyllum</taxon>
    </lineage>
</organism>
<dbReference type="OrthoDB" id="6622316at2759"/>
<reference evidence="1" key="1">
    <citation type="submission" date="2023-01" db="EMBL/GenBank/DDBJ databases">
        <title>Genome assembly of the deep-sea coral Lophelia pertusa.</title>
        <authorList>
            <person name="Herrera S."/>
            <person name="Cordes E."/>
        </authorList>
    </citation>
    <scope>NUCLEOTIDE SEQUENCE</scope>
    <source>
        <strain evidence="1">USNM1676648</strain>
        <tissue evidence="1">Polyp</tissue>
    </source>
</reference>
<protein>
    <submittedName>
        <fullName evidence="1">Uncharacterized protein</fullName>
    </submittedName>
</protein>
<evidence type="ECO:0000313" key="1">
    <source>
        <dbReference type="EMBL" id="KAJ7334474.1"/>
    </source>
</evidence>
<dbReference type="AlphaFoldDB" id="A0A9X0CET7"/>
<accession>A0A9X0CET7</accession>